<keyword evidence="1" id="KW-0472">Membrane</keyword>
<organism evidence="2 3">
    <name type="scientific">Auricularia subglabra (strain TFB-10046 / SS5)</name>
    <name type="common">White-rot fungus</name>
    <name type="synonym">Auricularia delicata (strain TFB10046)</name>
    <dbReference type="NCBI Taxonomy" id="717982"/>
    <lineage>
        <taxon>Eukaryota</taxon>
        <taxon>Fungi</taxon>
        <taxon>Dikarya</taxon>
        <taxon>Basidiomycota</taxon>
        <taxon>Agaricomycotina</taxon>
        <taxon>Agaricomycetes</taxon>
        <taxon>Auriculariales</taxon>
        <taxon>Auriculariaceae</taxon>
        <taxon>Auricularia</taxon>
    </lineage>
</organism>
<evidence type="ECO:0000313" key="2">
    <source>
        <dbReference type="EMBL" id="EJD39596.1"/>
    </source>
</evidence>
<sequence>MALVPFNVSLAPGSPLFTYSPFRNGDVTTGWHSSYTGASAVDIDEPMGFAFRRTQADSAEVSVSFFGTAIFLCIDANGSHYNFTVDGRESRTTVLGSDAACANYGVEAMLVSSGLDAVQHTATLSVSATTHSEFHFFGATLTMGVNTNGYAAGSNVIANQASDWRFLSVTYPLQTPAVHKGKLKTRSLSIAHMLFSVDLDGRTVDLNASSSWSETGIVLFAQGNLDPGSHHRLTVRNHTNAPSPCNLASNLKLVLLTTSGQARAMNDSVMPDMPDMFMTAAIGGAAGGFAAMVTLFFIILCYVRRLRGRQRRARDDLALHAPRPFYLPVRLTQPDGNGLDSKPFLHTGFDAALEAGVARIANDEPSSAVSTRGSRNTSAVETLEASGRRVDLEQVIALFNSILHMDSWRRGVTRVETSDSLPSYRA</sequence>
<feature type="transmembrane region" description="Helical" evidence="1">
    <location>
        <begin position="276"/>
        <end position="303"/>
    </location>
</feature>
<dbReference type="EMBL" id="JH687812">
    <property type="protein sequence ID" value="EJD39596.1"/>
    <property type="molecule type" value="Genomic_DNA"/>
</dbReference>
<accession>J0LIY8</accession>
<dbReference type="OMA" id="WPAANIN"/>
<reference evidence="3" key="1">
    <citation type="journal article" date="2012" name="Science">
        <title>The Paleozoic origin of enzymatic lignin decomposition reconstructed from 31 fungal genomes.</title>
        <authorList>
            <person name="Floudas D."/>
            <person name="Binder M."/>
            <person name="Riley R."/>
            <person name="Barry K."/>
            <person name="Blanchette R.A."/>
            <person name="Henrissat B."/>
            <person name="Martinez A.T."/>
            <person name="Otillar R."/>
            <person name="Spatafora J.W."/>
            <person name="Yadav J.S."/>
            <person name="Aerts A."/>
            <person name="Benoit I."/>
            <person name="Boyd A."/>
            <person name="Carlson A."/>
            <person name="Copeland A."/>
            <person name="Coutinho P.M."/>
            <person name="de Vries R.P."/>
            <person name="Ferreira P."/>
            <person name="Findley K."/>
            <person name="Foster B."/>
            <person name="Gaskell J."/>
            <person name="Glotzer D."/>
            <person name="Gorecki P."/>
            <person name="Heitman J."/>
            <person name="Hesse C."/>
            <person name="Hori C."/>
            <person name="Igarashi K."/>
            <person name="Jurgens J.A."/>
            <person name="Kallen N."/>
            <person name="Kersten P."/>
            <person name="Kohler A."/>
            <person name="Kuees U."/>
            <person name="Kumar T.K.A."/>
            <person name="Kuo A."/>
            <person name="LaButti K."/>
            <person name="Larrondo L.F."/>
            <person name="Lindquist E."/>
            <person name="Ling A."/>
            <person name="Lombard V."/>
            <person name="Lucas S."/>
            <person name="Lundell T."/>
            <person name="Martin R."/>
            <person name="McLaughlin D.J."/>
            <person name="Morgenstern I."/>
            <person name="Morin E."/>
            <person name="Murat C."/>
            <person name="Nagy L.G."/>
            <person name="Nolan M."/>
            <person name="Ohm R.A."/>
            <person name="Patyshakuliyeva A."/>
            <person name="Rokas A."/>
            <person name="Ruiz-Duenas F.J."/>
            <person name="Sabat G."/>
            <person name="Salamov A."/>
            <person name="Samejima M."/>
            <person name="Schmutz J."/>
            <person name="Slot J.C."/>
            <person name="St John F."/>
            <person name="Stenlid J."/>
            <person name="Sun H."/>
            <person name="Sun S."/>
            <person name="Syed K."/>
            <person name="Tsang A."/>
            <person name="Wiebenga A."/>
            <person name="Young D."/>
            <person name="Pisabarro A."/>
            <person name="Eastwood D.C."/>
            <person name="Martin F."/>
            <person name="Cullen D."/>
            <person name="Grigoriev I.V."/>
            <person name="Hibbett D.S."/>
        </authorList>
    </citation>
    <scope>NUCLEOTIDE SEQUENCE [LARGE SCALE GENOMIC DNA]</scope>
    <source>
        <strain evidence="3">TFB10046</strain>
    </source>
</reference>
<dbReference type="KEGG" id="adl:AURDEDRAFT_171405"/>
<proteinExistence type="predicted"/>
<dbReference type="InParanoid" id="J0LIY8"/>
<gene>
    <name evidence="2" type="ORF">AURDEDRAFT_171405</name>
</gene>
<dbReference type="Proteomes" id="UP000006514">
    <property type="component" value="Unassembled WGS sequence"/>
</dbReference>
<keyword evidence="1" id="KW-0812">Transmembrane</keyword>
<protein>
    <submittedName>
        <fullName evidence="2">Uncharacterized protein</fullName>
    </submittedName>
</protein>
<name>J0LIY8_AURST</name>
<keyword evidence="3" id="KW-1185">Reference proteome</keyword>
<dbReference type="OrthoDB" id="2576334at2759"/>
<evidence type="ECO:0000256" key="1">
    <source>
        <dbReference type="SAM" id="Phobius"/>
    </source>
</evidence>
<dbReference type="AlphaFoldDB" id="J0LIY8"/>
<evidence type="ECO:0000313" key="3">
    <source>
        <dbReference type="Proteomes" id="UP000006514"/>
    </source>
</evidence>
<keyword evidence="1" id="KW-1133">Transmembrane helix</keyword>